<organism evidence="1 2">
    <name type="scientific">Hoyosella subflava (strain DSM 45089 / JCM 17490 / NBRC 109087 / DQS3-9A1)</name>
    <name type="common">Amycolicicoccus subflavus</name>
    <dbReference type="NCBI Taxonomy" id="443218"/>
    <lineage>
        <taxon>Bacteria</taxon>
        <taxon>Bacillati</taxon>
        <taxon>Actinomycetota</taxon>
        <taxon>Actinomycetes</taxon>
        <taxon>Mycobacteriales</taxon>
        <taxon>Hoyosellaceae</taxon>
        <taxon>Hoyosella</taxon>
    </lineage>
</organism>
<accession>F6ENN8</accession>
<dbReference type="KEGG" id="asd:AS9A_3262"/>
<keyword evidence="2" id="KW-1185">Reference proteome</keyword>
<dbReference type="EMBL" id="CP002786">
    <property type="protein sequence ID" value="AEF41706.1"/>
    <property type="molecule type" value="Genomic_DNA"/>
</dbReference>
<evidence type="ECO:0000313" key="2">
    <source>
        <dbReference type="Proteomes" id="UP000009235"/>
    </source>
</evidence>
<proteinExistence type="predicted"/>
<reference evidence="1 2" key="1">
    <citation type="journal article" date="2011" name="J. Bacteriol.">
        <title>Complete genome sequence of Amycolicicoccus subflavus DQS3-9A1T, an actinomycete isolated from crude oil-polluted soil.</title>
        <authorList>
            <person name="Cai M."/>
            <person name="Chen W.M."/>
            <person name="Nie Y."/>
            <person name="Chi C.Q."/>
            <person name="Wang Y.N."/>
            <person name="Tang Y.Q."/>
            <person name="Li G.Y."/>
            <person name="Wu X.L."/>
        </authorList>
    </citation>
    <scope>NUCLEOTIDE SEQUENCE [LARGE SCALE GENOMIC DNA]</scope>
    <source>
        <strain evidence="2">DSM 45089 / DQS3-9A1</strain>
    </source>
</reference>
<name>F6ENN8_HOYSD</name>
<dbReference type="Proteomes" id="UP000009235">
    <property type="component" value="Chromosome"/>
</dbReference>
<protein>
    <submittedName>
        <fullName evidence="1">Uncharacterized protein</fullName>
    </submittedName>
</protein>
<sequence>MRQIQASRSGHLRAESRSSVIDPILMGTYWGDSTVFARIAA</sequence>
<gene>
    <name evidence="1" type="ordered locus">AS9A_3262</name>
</gene>
<dbReference type="AlphaFoldDB" id="F6ENN8"/>
<dbReference type="HOGENOM" id="CLU_3264767_0_0_11"/>
<evidence type="ECO:0000313" key="1">
    <source>
        <dbReference type="EMBL" id="AEF41706.1"/>
    </source>
</evidence>